<dbReference type="RefSeq" id="WP_176531532.1">
    <property type="nucleotide sequence ID" value="NZ_CP088022.1"/>
</dbReference>
<gene>
    <name evidence="1" type="ORF">HU230_19735</name>
</gene>
<organism evidence="1">
    <name type="scientific">Bradyrhizobium quebecense</name>
    <dbReference type="NCBI Taxonomy" id="2748629"/>
    <lineage>
        <taxon>Bacteria</taxon>
        <taxon>Pseudomonadati</taxon>
        <taxon>Pseudomonadota</taxon>
        <taxon>Alphaproteobacteria</taxon>
        <taxon>Hyphomicrobiales</taxon>
        <taxon>Nitrobacteraceae</taxon>
        <taxon>Bradyrhizobium</taxon>
    </lineage>
</organism>
<protein>
    <submittedName>
        <fullName evidence="1">Tail fiber domain-containing protein</fullName>
    </submittedName>
</protein>
<proteinExistence type="predicted"/>
<reference evidence="1" key="1">
    <citation type="submission" date="2020-06" db="EMBL/GenBank/DDBJ databases">
        <title>Whole Genome Sequence of Bradyrhizobium sp. Strain 66S1MB.</title>
        <authorList>
            <person name="Bromfield E."/>
            <person name="Cloutier S."/>
        </authorList>
    </citation>
    <scope>NUCLEOTIDE SEQUENCE</scope>
    <source>
        <strain evidence="1">66S1MB</strain>
    </source>
</reference>
<evidence type="ECO:0000313" key="1">
    <source>
        <dbReference type="EMBL" id="NVL07936.1"/>
    </source>
</evidence>
<dbReference type="EMBL" id="JABWSX010000001">
    <property type="protein sequence ID" value="NVL07936.1"/>
    <property type="molecule type" value="Genomic_DNA"/>
</dbReference>
<accession>A0A974ADR2</accession>
<sequence>MGGKSSSTTTQSSSLSPYSGASGALSGLLGGLTNLAGSAGSATPAQTGALNTIEANANNNPFASPMTSGTLGLLNGGGATKNDAAIKSNLGMLQNGIVGQTASGANIGNNPALKAQLDQITTDVTNQTNGAWAAAGRDGSPGNAQALGRGVASGIAPVIAQQYNTDTTNALNAANTLYGAGNTTYGILNANNATANQNFTNGVGTAGTALDSQNWGANATLAAEAQRFGIPASQLTTLLGAVAPVAAQFGTQNGTSNTESQMSGAQQFATIASGLGSLWPKGNISFGS</sequence>
<name>A0A974ADR2_9BRAD</name>
<comment type="caution">
    <text evidence="1">The sequence shown here is derived from an EMBL/GenBank/DDBJ whole genome shotgun (WGS) entry which is preliminary data.</text>
</comment>
<dbReference type="AlphaFoldDB" id="A0A974ADR2"/>